<comment type="caution">
    <text evidence="2">The sequence shown here is derived from an EMBL/GenBank/DDBJ whole genome shotgun (WGS) entry which is preliminary data.</text>
</comment>
<evidence type="ECO:0000259" key="1">
    <source>
        <dbReference type="Pfam" id="PF12728"/>
    </source>
</evidence>
<evidence type="ECO:0000313" key="3">
    <source>
        <dbReference type="Proteomes" id="UP000431901"/>
    </source>
</evidence>
<proteinExistence type="predicted"/>
<evidence type="ECO:0000313" key="2">
    <source>
        <dbReference type="EMBL" id="MXQ65281.1"/>
    </source>
</evidence>
<reference evidence="2 3" key="1">
    <citation type="submission" date="2019-12" db="EMBL/GenBank/DDBJ databases">
        <title>Nocardia macrotermitis sp. nov. and Nocardia aurantia sp. nov., isolated from the gut of the fungus growing-termite Macrotermes natalensis.</title>
        <authorList>
            <person name="Christine B."/>
            <person name="Rene B."/>
        </authorList>
    </citation>
    <scope>NUCLEOTIDE SEQUENCE [LARGE SCALE GENOMIC DNA]</scope>
    <source>
        <strain evidence="2 3">DSM 102126</strain>
    </source>
</reference>
<feature type="domain" description="Helix-turn-helix" evidence="1">
    <location>
        <begin position="25"/>
        <end position="74"/>
    </location>
</feature>
<name>A0A6I4W6Z1_9ACTN</name>
<keyword evidence="3" id="KW-1185">Reference proteome</keyword>
<dbReference type="GO" id="GO:0003677">
    <property type="term" value="F:DNA binding"/>
    <property type="evidence" value="ECO:0007669"/>
    <property type="project" value="UniProtKB-KW"/>
</dbReference>
<dbReference type="RefSeq" id="WP_161103397.1">
    <property type="nucleotide sequence ID" value="NZ_JBHLYI010000010.1"/>
</dbReference>
<sequence length="83" mass="9312">MTDRHDPDSISGEPTDDATSELRVFTVLEVAELLGVSRDTVFALLRTGELRSIRIRERGRRVTHGQLRAYLKRQEDGADSDSA</sequence>
<dbReference type="Proteomes" id="UP000431901">
    <property type="component" value="Unassembled WGS sequence"/>
</dbReference>
<keyword evidence="2" id="KW-0238">DNA-binding</keyword>
<dbReference type="Pfam" id="PF12728">
    <property type="entry name" value="HTH_17"/>
    <property type="match status" value="1"/>
</dbReference>
<dbReference type="InterPro" id="IPR010093">
    <property type="entry name" value="SinI_DNA-bd"/>
</dbReference>
<gene>
    <name evidence="2" type="ORF">GQ466_14680</name>
</gene>
<protein>
    <submittedName>
        <fullName evidence="2">Excisionase family DNA-binding protein</fullName>
    </submittedName>
</protein>
<dbReference type="AlphaFoldDB" id="A0A6I4W6Z1"/>
<dbReference type="EMBL" id="WUTW01000002">
    <property type="protein sequence ID" value="MXQ65281.1"/>
    <property type="molecule type" value="Genomic_DNA"/>
</dbReference>
<dbReference type="InterPro" id="IPR041657">
    <property type="entry name" value="HTH_17"/>
</dbReference>
<dbReference type="NCBIfam" id="TIGR01764">
    <property type="entry name" value="excise"/>
    <property type="match status" value="1"/>
</dbReference>
<organism evidence="2 3">
    <name type="scientific">Actinomadura rayongensis</name>
    <dbReference type="NCBI Taxonomy" id="1429076"/>
    <lineage>
        <taxon>Bacteria</taxon>
        <taxon>Bacillati</taxon>
        <taxon>Actinomycetota</taxon>
        <taxon>Actinomycetes</taxon>
        <taxon>Streptosporangiales</taxon>
        <taxon>Thermomonosporaceae</taxon>
        <taxon>Actinomadura</taxon>
    </lineage>
</organism>
<accession>A0A6I4W6Z1</accession>